<organism evidence="4 5">
    <name type="scientific">Runella rosea</name>
    <dbReference type="NCBI Taxonomy" id="2259595"/>
    <lineage>
        <taxon>Bacteria</taxon>
        <taxon>Pseudomonadati</taxon>
        <taxon>Bacteroidota</taxon>
        <taxon>Cytophagia</taxon>
        <taxon>Cytophagales</taxon>
        <taxon>Spirosomataceae</taxon>
        <taxon>Runella</taxon>
    </lineage>
</organism>
<name>A0A344TPF8_9BACT</name>
<dbReference type="InterPro" id="IPR015421">
    <property type="entry name" value="PyrdxlP-dep_Trfase_major"/>
</dbReference>
<dbReference type="SUPFAM" id="SSF53383">
    <property type="entry name" value="PLP-dependent transferases"/>
    <property type="match status" value="1"/>
</dbReference>
<comment type="similarity">
    <text evidence="3">Belongs to the DegT/DnrJ/EryC1 family.</text>
</comment>
<protein>
    <recommendedName>
        <fullName evidence="6">dTDP-4-amino-4,6-dideoxygalactose transaminase</fullName>
    </recommendedName>
</protein>
<sequence>MENFEKVIIPRFKYAYSLKDVFVGVKNVIRDRKVAVPVFHALFPEAEIHLTESAASGIKYALEGLGLKKNAHIGVQPYTCSSVLGAIAAAGFTPFFIDINQNLSLNTQALKSKVAHIDALIVTHMFGFPADIAGIKAIVPHLPVIEDCAHALFSQYEHRSVGVFFDAAVFSFGNGKFPSLGGGGMLVINNPSLNERIKERLLILPRPTLLQELKQIVKSYAKAVMYAPLLQWMINKMLSEHYLNNRNKTIISRGNQEFNIYKSIELSLPVKLEEAQKNAVVQNENGTSLAQMLWRNYEFLTPDQNKVNYFAFVLIEEERDRLGRYLKGRGIMSGKHFQHALAWAMAYGYVPGSCPVFEEKVNQILTIPCNYGVSKRDLNRIAHYLLEFRKLNPQ</sequence>
<dbReference type="Gene3D" id="3.90.1150.10">
    <property type="entry name" value="Aspartate Aminotransferase, domain 1"/>
    <property type="match status" value="1"/>
</dbReference>
<reference evidence="4 5" key="1">
    <citation type="submission" date="2018-07" db="EMBL/GenBank/DDBJ databases">
        <title>Genome sequencing of Runella.</title>
        <authorList>
            <person name="Baek M.-G."/>
            <person name="Yi H."/>
        </authorList>
    </citation>
    <scope>NUCLEOTIDE SEQUENCE [LARGE SCALE GENOMIC DNA]</scope>
    <source>
        <strain evidence="4 5">HYN0085</strain>
    </source>
</reference>
<accession>A0A344TPF8</accession>
<proteinExistence type="inferred from homology"/>
<dbReference type="GO" id="GO:0008483">
    <property type="term" value="F:transaminase activity"/>
    <property type="evidence" value="ECO:0007669"/>
    <property type="project" value="TreeGrafter"/>
</dbReference>
<dbReference type="RefSeq" id="WP_114069292.1">
    <property type="nucleotide sequence ID" value="NZ_CP030850.1"/>
</dbReference>
<dbReference type="GO" id="GO:0000271">
    <property type="term" value="P:polysaccharide biosynthetic process"/>
    <property type="evidence" value="ECO:0007669"/>
    <property type="project" value="TreeGrafter"/>
</dbReference>
<dbReference type="OrthoDB" id="1117639at2"/>
<evidence type="ECO:0000313" key="5">
    <source>
        <dbReference type="Proteomes" id="UP000251993"/>
    </source>
</evidence>
<evidence type="ECO:0008006" key="6">
    <source>
        <dbReference type="Google" id="ProtNLM"/>
    </source>
</evidence>
<keyword evidence="5" id="KW-1185">Reference proteome</keyword>
<dbReference type="KEGG" id="run:DR864_23710"/>
<dbReference type="EMBL" id="CP030850">
    <property type="protein sequence ID" value="AXE20529.1"/>
    <property type="molecule type" value="Genomic_DNA"/>
</dbReference>
<evidence type="ECO:0000256" key="1">
    <source>
        <dbReference type="PIRSR" id="PIRSR000390-1"/>
    </source>
</evidence>
<dbReference type="InterPro" id="IPR015422">
    <property type="entry name" value="PyrdxlP-dep_Trfase_small"/>
</dbReference>
<dbReference type="PIRSF" id="PIRSF000390">
    <property type="entry name" value="PLP_StrS"/>
    <property type="match status" value="1"/>
</dbReference>
<dbReference type="PANTHER" id="PTHR30244">
    <property type="entry name" value="TRANSAMINASE"/>
    <property type="match status" value="1"/>
</dbReference>
<evidence type="ECO:0000256" key="3">
    <source>
        <dbReference type="RuleBase" id="RU004508"/>
    </source>
</evidence>
<dbReference type="InterPro" id="IPR000653">
    <property type="entry name" value="DegT/StrS_aminotransferase"/>
</dbReference>
<dbReference type="Pfam" id="PF01041">
    <property type="entry name" value="DegT_DnrJ_EryC1"/>
    <property type="match status" value="1"/>
</dbReference>
<dbReference type="Proteomes" id="UP000251993">
    <property type="component" value="Chromosome"/>
</dbReference>
<evidence type="ECO:0000313" key="4">
    <source>
        <dbReference type="EMBL" id="AXE20529.1"/>
    </source>
</evidence>
<dbReference type="InterPro" id="IPR015424">
    <property type="entry name" value="PyrdxlP-dep_Trfase"/>
</dbReference>
<dbReference type="GO" id="GO:0030170">
    <property type="term" value="F:pyridoxal phosphate binding"/>
    <property type="evidence" value="ECO:0007669"/>
    <property type="project" value="TreeGrafter"/>
</dbReference>
<dbReference type="PANTHER" id="PTHR30244:SF42">
    <property type="entry name" value="UDP-2-ACETAMIDO-2-DEOXY-3-OXO-D-GLUCURONATE AMINOTRANSFERASE"/>
    <property type="match status" value="1"/>
</dbReference>
<feature type="active site" description="Proton acceptor" evidence="1">
    <location>
        <position position="176"/>
    </location>
</feature>
<feature type="modified residue" description="N6-(pyridoxal phosphate)lysine" evidence="2">
    <location>
        <position position="176"/>
    </location>
</feature>
<keyword evidence="2 3" id="KW-0663">Pyridoxal phosphate</keyword>
<evidence type="ECO:0000256" key="2">
    <source>
        <dbReference type="PIRSR" id="PIRSR000390-2"/>
    </source>
</evidence>
<dbReference type="Gene3D" id="3.40.640.10">
    <property type="entry name" value="Type I PLP-dependent aspartate aminotransferase-like (Major domain)"/>
    <property type="match status" value="1"/>
</dbReference>
<dbReference type="AlphaFoldDB" id="A0A344TPF8"/>
<gene>
    <name evidence="4" type="ORF">DR864_23710</name>
</gene>